<evidence type="ECO:0000256" key="1">
    <source>
        <dbReference type="SAM" id="Phobius"/>
    </source>
</evidence>
<protein>
    <submittedName>
        <fullName evidence="2">Quinol:cytochrome c oxidoreductase membrane protein</fullName>
    </submittedName>
</protein>
<dbReference type="PANTHER" id="PTHR40394">
    <property type="entry name" value="LIPOPROTEIN-RELATED"/>
    <property type="match status" value="1"/>
</dbReference>
<feature type="transmembrane region" description="Helical" evidence="1">
    <location>
        <begin position="94"/>
        <end position="117"/>
    </location>
</feature>
<sequence length="172" mass="18431">MSGHHLLAGFAEPEKLIAAIEKAREAGFYDLEAYSPFAIEGVAEAIGHRPTRIRLVMAVAGAIGAACGFGLQAWSAIIAYPINSGGRPLFSWPAFMLVTFELTILFAVVAGFVAFILRSGLTQLHQPLFAAPNFHRASHDLFFLRVTVDGDANAARDLLQGLSPIVIDEVPA</sequence>
<keyword evidence="1" id="KW-0472">Membrane</keyword>
<dbReference type="InterPro" id="IPR021776">
    <property type="entry name" value="ActD"/>
</dbReference>
<organism evidence="2 3">
    <name type="scientific">Afifella marina DSM 2698</name>
    <dbReference type="NCBI Taxonomy" id="1120955"/>
    <lineage>
        <taxon>Bacteria</taxon>
        <taxon>Pseudomonadati</taxon>
        <taxon>Pseudomonadota</taxon>
        <taxon>Alphaproteobacteria</taxon>
        <taxon>Hyphomicrobiales</taxon>
        <taxon>Afifellaceae</taxon>
        <taxon>Afifella</taxon>
    </lineage>
</organism>
<keyword evidence="1" id="KW-1133">Transmembrane helix</keyword>
<proteinExistence type="predicted"/>
<gene>
    <name evidence="2" type="ORF">SAMN03080610_00999</name>
</gene>
<dbReference type="STRING" id="1120955.SAMN03080610_00999"/>
<dbReference type="EMBL" id="FMVW01000002">
    <property type="protein sequence ID" value="SCZ28575.1"/>
    <property type="molecule type" value="Genomic_DNA"/>
</dbReference>
<name>A0A1G5MTT0_AFIMA</name>
<dbReference type="OrthoDB" id="9792475at2"/>
<keyword evidence="3" id="KW-1185">Reference proteome</keyword>
<dbReference type="PANTHER" id="PTHR40394:SF2">
    <property type="entry name" value="QUINOL:CYTOCHROME C OXIDOREDUCTASE MEMBRANE PROTEIN"/>
    <property type="match status" value="1"/>
</dbReference>
<dbReference type="Proteomes" id="UP000199347">
    <property type="component" value="Unassembled WGS sequence"/>
</dbReference>
<evidence type="ECO:0000313" key="2">
    <source>
        <dbReference type="EMBL" id="SCZ28575.1"/>
    </source>
</evidence>
<evidence type="ECO:0000313" key="3">
    <source>
        <dbReference type="Proteomes" id="UP000199347"/>
    </source>
</evidence>
<dbReference type="RefSeq" id="WP_092810223.1">
    <property type="nucleotide sequence ID" value="NZ_FMVW01000002.1"/>
</dbReference>
<dbReference type="Pfam" id="PF11821">
    <property type="entry name" value="ActD"/>
    <property type="match status" value="1"/>
</dbReference>
<dbReference type="AlphaFoldDB" id="A0A1G5MTT0"/>
<reference evidence="2 3" key="1">
    <citation type="submission" date="2016-10" db="EMBL/GenBank/DDBJ databases">
        <authorList>
            <person name="de Groot N.N."/>
        </authorList>
    </citation>
    <scope>NUCLEOTIDE SEQUENCE [LARGE SCALE GENOMIC DNA]</scope>
    <source>
        <strain evidence="2 3">DSM 2698</strain>
    </source>
</reference>
<accession>A0A1G5MTT0</accession>
<keyword evidence="1" id="KW-0812">Transmembrane</keyword>
<feature type="transmembrane region" description="Helical" evidence="1">
    <location>
        <begin position="55"/>
        <end position="82"/>
    </location>
</feature>